<sequence>SRHMARTLLAAVEEEMEEERAMTREPLKLNIYDLTCMNEYMYWVGLGIYHSAVEAYGSEYAYGAHEYPTSGIFEVEPRQCPGFIFRKSVTLGTVWMGPEKFREFVEDITSEYTGDSYNLLFKNCNHFCDDVCMRLVNVHIPGWVNRLARLGSLLSCFIPRSIQNDGIHTLDYDTYKNDAEFIQKEIGRLASPLAIVPSKRKRLVSVYTLFKDSKMRIFLRDWKVHNVSKSLSRESFKEL</sequence>
<organism evidence="5 6">
    <name type="scientific">Adiantum capillus-veneris</name>
    <name type="common">Maidenhair fern</name>
    <dbReference type="NCBI Taxonomy" id="13818"/>
    <lineage>
        <taxon>Eukaryota</taxon>
        <taxon>Viridiplantae</taxon>
        <taxon>Streptophyta</taxon>
        <taxon>Embryophyta</taxon>
        <taxon>Tracheophyta</taxon>
        <taxon>Polypodiopsida</taxon>
        <taxon>Polypodiidae</taxon>
        <taxon>Polypodiales</taxon>
        <taxon>Pteridineae</taxon>
        <taxon>Pteridaceae</taxon>
        <taxon>Vittarioideae</taxon>
        <taxon>Adiantum</taxon>
    </lineage>
</organism>
<dbReference type="InterPro" id="IPR008580">
    <property type="entry name" value="PPPDE_dom"/>
</dbReference>
<feature type="domain" description="PPPDE" evidence="4">
    <location>
        <begin position="25"/>
        <end position="162"/>
    </location>
</feature>
<comment type="caution">
    <text evidence="5">The sequence shown here is derived from an EMBL/GenBank/DDBJ whole genome shotgun (WGS) entry which is preliminary data.</text>
</comment>
<dbReference type="Proteomes" id="UP000886520">
    <property type="component" value="Chromosome 15"/>
</dbReference>
<dbReference type="SMART" id="SM01179">
    <property type="entry name" value="DUF862"/>
    <property type="match status" value="1"/>
</dbReference>
<dbReference type="OrthoDB" id="412286at2759"/>
<accession>A0A9D4UKF3</accession>
<protein>
    <recommendedName>
        <fullName evidence="4">PPPDE domain-containing protein</fullName>
    </recommendedName>
</protein>
<dbReference type="PANTHER" id="PTHR12378:SF80">
    <property type="entry name" value="IP06716P-RELATED"/>
    <property type="match status" value="1"/>
</dbReference>
<dbReference type="GO" id="GO:0101005">
    <property type="term" value="F:deubiquitinase activity"/>
    <property type="evidence" value="ECO:0007669"/>
    <property type="project" value="TreeGrafter"/>
</dbReference>
<dbReference type="GO" id="GO:0006508">
    <property type="term" value="P:proteolysis"/>
    <property type="evidence" value="ECO:0007669"/>
    <property type="project" value="UniProtKB-KW"/>
</dbReference>
<dbReference type="PROSITE" id="PS51858">
    <property type="entry name" value="PPPDE"/>
    <property type="match status" value="1"/>
</dbReference>
<evidence type="ECO:0000256" key="1">
    <source>
        <dbReference type="ARBA" id="ARBA00008140"/>
    </source>
</evidence>
<feature type="non-terminal residue" evidence="5">
    <location>
        <position position="239"/>
    </location>
</feature>
<dbReference type="EMBL" id="JABFUD020000015">
    <property type="protein sequence ID" value="KAI5069132.1"/>
    <property type="molecule type" value="Genomic_DNA"/>
</dbReference>
<evidence type="ECO:0000313" key="5">
    <source>
        <dbReference type="EMBL" id="KAI5069132.1"/>
    </source>
</evidence>
<keyword evidence="2" id="KW-0645">Protease</keyword>
<reference evidence="5" key="1">
    <citation type="submission" date="2021-01" db="EMBL/GenBank/DDBJ databases">
        <title>Adiantum capillus-veneris genome.</title>
        <authorList>
            <person name="Fang Y."/>
            <person name="Liao Q."/>
        </authorList>
    </citation>
    <scope>NUCLEOTIDE SEQUENCE</scope>
    <source>
        <strain evidence="5">H3</strain>
        <tissue evidence="5">Leaf</tissue>
    </source>
</reference>
<proteinExistence type="inferred from homology"/>
<keyword evidence="6" id="KW-1185">Reference proteome</keyword>
<dbReference type="Pfam" id="PF05903">
    <property type="entry name" value="Peptidase_C97"/>
    <property type="match status" value="1"/>
</dbReference>
<evidence type="ECO:0000256" key="3">
    <source>
        <dbReference type="ARBA" id="ARBA00022801"/>
    </source>
</evidence>
<dbReference type="PANTHER" id="PTHR12378">
    <property type="entry name" value="DESUMOYLATING ISOPEPTIDASE"/>
    <property type="match status" value="1"/>
</dbReference>
<comment type="similarity">
    <text evidence="1">Belongs to the DeSI family.</text>
</comment>
<gene>
    <name evidence="5" type="ORF">GOP47_0015433</name>
</gene>
<evidence type="ECO:0000313" key="6">
    <source>
        <dbReference type="Proteomes" id="UP000886520"/>
    </source>
</evidence>
<dbReference type="GO" id="GO:0016579">
    <property type="term" value="P:protein deubiquitination"/>
    <property type="evidence" value="ECO:0007669"/>
    <property type="project" value="TreeGrafter"/>
</dbReference>
<dbReference type="InterPro" id="IPR042266">
    <property type="entry name" value="PPPDE_sf"/>
</dbReference>
<evidence type="ECO:0000259" key="4">
    <source>
        <dbReference type="PROSITE" id="PS51858"/>
    </source>
</evidence>
<name>A0A9D4UKF3_ADICA</name>
<evidence type="ECO:0000256" key="2">
    <source>
        <dbReference type="ARBA" id="ARBA00022670"/>
    </source>
</evidence>
<dbReference type="Gene3D" id="3.90.1720.30">
    <property type="entry name" value="PPPDE domains"/>
    <property type="match status" value="1"/>
</dbReference>
<dbReference type="AlphaFoldDB" id="A0A9D4UKF3"/>
<keyword evidence="3" id="KW-0378">Hydrolase</keyword>